<feature type="region of interest" description="Disordered" evidence="1">
    <location>
        <begin position="158"/>
        <end position="179"/>
    </location>
</feature>
<organism evidence="2 3">
    <name type="scientific">Polyporus arcularius HHB13444</name>
    <dbReference type="NCBI Taxonomy" id="1314778"/>
    <lineage>
        <taxon>Eukaryota</taxon>
        <taxon>Fungi</taxon>
        <taxon>Dikarya</taxon>
        <taxon>Basidiomycota</taxon>
        <taxon>Agaricomycotina</taxon>
        <taxon>Agaricomycetes</taxon>
        <taxon>Polyporales</taxon>
        <taxon>Polyporaceae</taxon>
        <taxon>Polyporus</taxon>
    </lineage>
</organism>
<sequence length="179" mass="20416">MYRHVNTESTFWQGGSSSASPPLTFALSGSQKVLSTHATSDRVSTVFYLWYFRVTQLRERLFRPVQEFTALETRTGDTAHTRGGWMSEICPPPQMELDSDEAFEDVPGENGIEFRYSPTRAQTKAEIRVRWARGLRFVVQYLGKPKIADWGTQVVQHRTSRRPYGGNAKPDIRRQSEAG</sequence>
<dbReference type="InParanoid" id="A0A5C3PVY0"/>
<gene>
    <name evidence="2" type="ORF">K466DRAFT_211853</name>
</gene>
<dbReference type="Proteomes" id="UP000308197">
    <property type="component" value="Unassembled WGS sequence"/>
</dbReference>
<accession>A0A5C3PVY0</accession>
<protein>
    <submittedName>
        <fullName evidence="2">Uncharacterized protein</fullName>
    </submittedName>
</protein>
<feature type="compositionally biased region" description="Basic and acidic residues" evidence="1">
    <location>
        <begin position="170"/>
        <end position="179"/>
    </location>
</feature>
<name>A0A5C3PVY0_9APHY</name>
<evidence type="ECO:0000313" key="2">
    <source>
        <dbReference type="EMBL" id="TFK92620.1"/>
    </source>
</evidence>
<dbReference type="EMBL" id="ML210995">
    <property type="protein sequence ID" value="TFK92620.1"/>
    <property type="molecule type" value="Genomic_DNA"/>
</dbReference>
<reference evidence="2 3" key="1">
    <citation type="journal article" date="2019" name="Nat. Ecol. Evol.">
        <title>Megaphylogeny resolves global patterns of mushroom evolution.</title>
        <authorList>
            <person name="Varga T."/>
            <person name="Krizsan K."/>
            <person name="Foldi C."/>
            <person name="Dima B."/>
            <person name="Sanchez-Garcia M."/>
            <person name="Sanchez-Ramirez S."/>
            <person name="Szollosi G.J."/>
            <person name="Szarkandi J.G."/>
            <person name="Papp V."/>
            <person name="Albert L."/>
            <person name="Andreopoulos W."/>
            <person name="Angelini C."/>
            <person name="Antonin V."/>
            <person name="Barry K.W."/>
            <person name="Bougher N.L."/>
            <person name="Buchanan P."/>
            <person name="Buyck B."/>
            <person name="Bense V."/>
            <person name="Catcheside P."/>
            <person name="Chovatia M."/>
            <person name="Cooper J."/>
            <person name="Damon W."/>
            <person name="Desjardin D."/>
            <person name="Finy P."/>
            <person name="Geml J."/>
            <person name="Haridas S."/>
            <person name="Hughes K."/>
            <person name="Justo A."/>
            <person name="Karasinski D."/>
            <person name="Kautmanova I."/>
            <person name="Kiss B."/>
            <person name="Kocsube S."/>
            <person name="Kotiranta H."/>
            <person name="LaButti K.M."/>
            <person name="Lechner B.E."/>
            <person name="Liimatainen K."/>
            <person name="Lipzen A."/>
            <person name="Lukacs Z."/>
            <person name="Mihaltcheva S."/>
            <person name="Morgado L.N."/>
            <person name="Niskanen T."/>
            <person name="Noordeloos M.E."/>
            <person name="Ohm R.A."/>
            <person name="Ortiz-Santana B."/>
            <person name="Ovrebo C."/>
            <person name="Racz N."/>
            <person name="Riley R."/>
            <person name="Savchenko A."/>
            <person name="Shiryaev A."/>
            <person name="Soop K."/>
            <person name="Spirin V."/>
            <person name="Szebenyi C."/>
            <person name="Tomsovsky M."/>
            <person name="Tulloss R.E."/>
            <person name="Uehling J."/>
            <person name="Grigoriev I.V."/>
            <person name="Vagvolgyi C."/>
            <person name="Papp T."/>
            <person name="Martin F.M."/>
            <person name="Miettinen O."/>
            <person name="Hibbett D.S."/>
            <person name="Nagy L.G."/>
        </authorList>
    </citation>
    <scope>NUCLEOTIDE SEQUENCE [LARGE SCALE GENOMIC DNA]</scope>
    <source>
        <strain evidence="2 3">HHB13444</strain>
    </source>
</reference>
<evidence type="ECO:0000256" key="1">
    <source>
        <dbReference type="SAM" id="MobiDB-lite"/>
    </source>
</evidence>
<evidence type="ECO:0000313" key="3">
    <source>
        <dbReference type="Proteomes" id="UP000308197"/>
    </source>
</evidence>
<keyword evidence="3" id="KW-1185">Reference proteome</keyword>
<proteinExistence type="predicted"/>
<dbReference type="AlphaFoldDB" id="A0A5C3PVY0"/>